<dbReference type="Proteomes" id="UP000427921">
    <property type="component" value="Segment"/>
</dbReference>
<dbReference type="Pfam" id="PF17463">
    <property type="entry name" value="GP79"/>
    <property type="match status" value="1"/>
</dbReference>
<sequence>MDADIMVAMRRARRHRRTAWAAAAGIALAGVMGTGVANAQGTDPFDQRSFPCAEDEVLGYAPEFGPDRVGCIHIDQIRGEA</sequence>
<accession>A0A649VQK1</accession>
<organism evidence="1 2">
    <name type="scientific">Mycobacterium phage WalterMcMickey</name>
    <dbReference type="NCBI Taxonomy" id="2656614"/>
    <lineage>
        <taxon>Viruses</taxon>
        <taxon>Duplodnaviria</taxon>
        <taxon>Heunggongvirae</taxon>
        <taxon>Uroviricota</taxon>
        <taxon>Caudoviricetes</taxon>
        <taxon>Fromanvirus</taxon>
        <taxon>Fromanvirus twister</taxon>
    </lineage>
</organism>
<reference evidence="1 2" key="1">
    <citation type="submission" date="2019-10" db="EMBL/GenBank/DDBJ databases">
        <authorList>
            <person name="Abad O.A."/>
            <person name="Garlena R.A."/>
            <person name="Russell D.A."/>
            <person name="Pope W.H."/>
            <person name="Jacobs-Sera D."/>
            <person name="Hatfull G.F."/>
        </authorList>
    </citation>
    <scope>NUCLEOTIDE SEQUENCE [LARGE SCALE GENOMIC DNA]</scope>
</reference>
<evidence type="ECO:0000313" key="2">
    <source>
        <dbReference type="Proteomes" id="UP000427921"/>
    </source>
</evidence>
<dbReference type="EMBL" id="MN586038">
    <property type="protein sequence ID" value="QGJ94757.1"/>
    <property type="molecule type" value="Genomic_DNA"/>
</dbReference>
<protein>
    <submittedName>
        <fullName evidence="1">Uncharacterized protein</fullName>
    </submittedName>
</protein>
<dbReference type="InterPro" id="IPR035353">
    <property type="entry name" value="Gp79"/>
</dbReference>
<proteinExistence type="predicted"/>
<evidence type="ECO:0000313" key="1">
    <source>
        <dbReference type="EMBL" id="QGJ94757.1"/>
    </source>
</evidence>
<name>A0A649VQK1_9CAUD</name>
<gene>
    <name evidence="1" type="primary">84</name>
    <name evidence="1" type="ORF">SEA_WALTERMCMICKEY_84</name>
</gene>